<dbReference type="AlphaFoldDB" id="A0A0E9XM70"/>
<name>A0A0E9XM70_ANGAN</name>
<organism evidence="1">
    <name type="scientific">Anguilla anguilla</name>
    <name type="common">European freshwater eel</name>
    <name type="synonym">Muraena anguilla</name>
    <dbReference type="NCBI Taxonomy" id="7936"/>
    <lineage>
        <taxon>Eukaryota</taxon>
        <taxon>Metazoa</taxon>
        <taxon>Chordata</taxon>
        <taxon>Craniata</taxon>
        <taxon>Vertebrata</taxon>
        <taxon>Euteleostomi</taxon>
        <taxon>Actinopterygii</taxon>
        <taxon>Neopterygii</taxon>
        <taxon>Teleostei</taxon>
        <taxon>Anguilliformes</taxon>
        <taxon>Anguillidae</taxon>
        <taxon>Anguilla</taxon>
    </lineage>
</organism>
<sequence length="29" mass="3527">MNNSFFLSAHKFVTYHKARHISDKLHLKR</sequence>
<reference evidence="1" key="2">
    <citation type="journal article" date="2015" name="Fish Shellfish Immunol.">
        <title>Early steps in the European eel (Anguilla anguilla)-Vibrio vulnificus interaction in the gills: Role of the RtxA13 toxin.</title>
        <authorList>
            <person name="Callol A."/>
            <person name="Pajuelo D."/>
            <person name="Ebbesson L."/>
            <person name="Teles M."/>
            <person name="MacKenzie S."/>
            <person name="Amaro C."/>
        </authorList>
    </citation>
    <scope>NUCLEOTIDE SEQUENCE</scope>
</reference>
<proteinExistence type="predicted"/>
<reference evidence="1" key="1">
    <citation type="submission" date="2014-11" db="EMBL/GenBank/DDBJ databases">
        <authorList>
            <person name="Amaro Gonzalez C."/>
        </authorList>
    </citation>
    <scope>NUCLEOTIDE SEQUENCE</scope>
</reference>
<accession>A0A0E9XM70</accession>
<dbReference type="EMBL" id="GBXM01005784">
    <property type="protein sequence ID" value="JAI02794.1"/>
    <property type="molecule type" value="Transcribed_RNA"/>
</dbReference>
<protein>
    <submittedName>
        <fullName evidence="1">Uncharacterized protein</fullName>
    </submittedName>
</protein>
<evidence type="ECO:0000313" key="1">
    <source>
        <dbReference type="EMBL" id="JAI02794.1"/>
    </source>
</evidence>